<evidence type="ECO:0000313" key="16">
    <source>
        <dbReference type="Proteomes" id="UP001168167"/>
    </source>
</evidence>
<dbReference type="InterPro" id="IPR002302">
    <property type="entry name" value="Leu-tRNA-ligase"/>
</dbReference>
<feature type="short sequence motif" description="'HIGH' region" evidence="9">
    <location>
        <begin position="45"/>
        <end position="55"/>
    </location>
</feature>
<dbReference type="Gene3D" id="1.10.730.10">
    <property type="entry name" value="Isoleucyl-tRNA Synthetase, Domain 1"/>
    <property type="match status" value="2"/>
</dbReference>
<dbReference type="CDD" id="cd00812">
    <property type="entry name" value="LeuRS_core"/>
    <property type="match status" value="1"/>
</dbReference>
<feature type="domain" description="Leucyl-tRNA synthetase editing" evidence="14">
    <location>
        <begin position="224"/>
        <end position="407"/>
    </location>
</feature>
<dbReference type="SUPFAM" id="SSF47323">
    <property type="entry name" value="Anticodon-binding domain of a subclass of class I aminoacyl-tRNA synthetases"/>
    <property type="match status" value="1"/>
</dbReference>
<dbReference type="GO" id="GO:0004823">
    <property type="term" value="F:leucine-tRNA ligase activity"/>
    <property type="evidence" value="ECO:0007669"/>
    <property type="project" value="UniProtKB-EC"/>
</dbReference>
<dbReference type="InterPro" id="IPR015413">
    <property type="entry name" value="Methionyl/Leucyl_tRNA_Synth"/>
</dbReference>
<evidence type="ECO:0000256" key="9">
    <source>
        <dbReference type="HAMAP-Rule" id="MF_00049"/>
    </source>
</evidence>
<name>A0ABT7QKZ4_9GAMM</name>
<dbReference type="EC" id="6.1.1.4" evidence="9"/>
<protein>
    <recommendedName>
        <fullName evidence="9">Leucine--tRNA ligase</fullName>
        <ecNumber evidence="9">6.1.1.4</ecNumber>
    </recommendedName>
    <alternativeName>
        <fullName evidence="9">Leucyl-tRNA synthetase</fullName>
        <shortName evidence="9">LeuRS</shortName>
    </alternativeName>
</protein>
<dbReference type="InterPro" id="IPR025709">
    <property type="entry name" value="Leu_tRNA-synth_edit"/>
</dbReference>
<feature type="binding site" evidence="9">
    <location>
        <position position="630"/>
    </location>
    <ligand>
        <name>ATP</name>
        <dbReference type="ChEBI" id="CHEBI:30616"/>
    </ligand>
</feature>
<dbReference type="InterPro" id="IPR001412">
    <property type="entry name" value="aa-tRNA-synth_I_CS"/>
</dbReference>
<keyword evidence="2 9" id="KW-0963">Cytoplasm</keyword>
<comment type="catalytic activity">
    <reaction evidence="8 9">
        <text>tRNA(Leu) + L-leucine + ATP = L-leucyl-tRNA(Leu) + AMP + diphosphate</text>
        <dbReference type="Rhea" id="RHEA:11688"/>
        <dbReference type="Rhea" id="RHEA-COMP:9613"/>
        <dbReference type="Rhea" id="RHEA-COMP:9622"/>
        <dbReference type="ChEBI" id="CHEBI:30616"/>
        <dbReference type="ChEBI" id="CHEBI:33019"/>
        <dbReference type="ChEBI" id="CHEBI:57427"/>
        <dbReference type="ChEBI" id="CHEBI:78442"/>
        <dbReference type="ChEBI" id="CHEBI:78494"/>
        <dbReference type="ChEBI" id="CHEBI:456215"/>
        <dbReference type="EC" id="6.1.1.4"/>
    </reaction>
</comment>
<dbReference type="Proteomes" id="UP001168167">
    <property type="component" value="Unassembled WGS sequence"/>
</dbReference>
<evidence type="ECO:0000313" key="15">
    <source>
        <dbReference type="EMBL" id="MDM5147387.1"/>
    </source>
</evidence>
<reference evidence="15" key="2">
    <citation type="journal article" date="2023" name="Microbiome">
        <title>Synthase-selected sorting approach identifies a beta-lactone synthase in a nudibranch symbiotic bacterium.</title>
        <authorList>
            <person name="Dzunkova M."/>
            <person name="La Clair J.J."/>
            <person name="Tyml T."/>
            <person name="Doud D."/>
            <person name="Schulz F."/>
            <person name="Piquer-Esteban S."/>
            <person name="Porcel Sanchis D."/>
            <person name="Osborn A."/>
            <person name="Robinson D."/>
            <person name="Louie K.B."/>
            <person name="Bowen B.P."/>
            <person name="Bowers R.M."/>
            <person name="Lee J."/>
            <person name="Arnau V."/>
            <person name="Diaz-Villanueva W."/>
            <person name="Stepanauskas R."/>
            <person name="Gosliner T."/>
            <person name="Date S.V."/>
            <person name="Northen T.R."/>
            <person name="Cheng J.F."/>
            <person name="Burkart M.D."/>
            <person name="Woyke T."/>
        </authorList>
    </citation>
    <scope>NUCLEOTIDE SEQUENCE</scope>
    <source>
        <strain evidence="15">Df01</strain>
    </source>
</reference>
<dbReference type="PANTHER" id="PTHR43740:SF2">
    <property type="entry name" value="LEUCINE--TRNA LIGASE, MITOCHONDRIAL"/>
    <property type="match status" value="1"/>
</dbReference>
<dbReference type="HAMAP" id="MF_00049_B">
    <property type="entry name" value="Leu_tRNA_synth_B"/>
    <property type="match status" value="1"/>
</dbReference>
<comment type="caution">
    <text evidence="15">The sequence shown here is derived from an EMBL/GenBank/DDBJ whole genome shotgun (WGS) entry which is preliminary data.</text>
</comment>
<evidence type="ECO:0000256" key="7">
    <source>
        <dbReference type="ARBA" id="ARBA00023146"/>
    </source>
</evidence>
<evidence type="ECO:0000256" key="10">
    <source>
        <dbReference type="RuleBase" id="RU363035"/>
    </source>
</evidence>
<evidence type="ECO:0000259" key="14">
    <source>
        <dbReference type="Pfam" id="PF13603"/>
    </source>
</evidence>
<dbReference type="Gene3D" id="3.10.20.590">
    <property type="match status" value="1"/>
</dbReference>
<dbReference type="Gene3D" id="2.20.28.290">
    <property type="match status" value="1"/>
</dbReference>
<evidence type="ECO:0000259" key="12">
    <source>
        <dbReference type="Pfam" id="PF08264"/>
    </source>
</evidence>
<dbReference type="PRINTS" id="PR00985">
    <property type="entry name" value="TRNASYNTHLEU"/>
</dbReference>
<dbReference type="InterPro" id="IPR009008">
    <property type="entry name" value="Val/Leu/Ile-tRNA-synth_edit"/>
</dbReference>
<evidence type="ECO:0000259" key="11">
    <source>
        <dbReference type="Pfam" id="PF00133"/>
    </source>
</evidence>
<evidence type="ECO:0000256" key="5">
    <source>
        <dbReference type="ARBA" id="ARBA00022840"/>
    </source>
</evidence>
<dbReference type="InterPro" id="IPR002300">
    <property type="entry name" value="aa-tRNA-synth_Ia"/>
</dbReference>
<evidence type="ECO:0000259" key="13">
    <source>
        <dbReference type="Pfam" id="PF09334"/>
    </source>
</evidence>
<dbReference type="Pfam" id="PF00133">
    <property type="entry name" value="tRNA-synt_1"/>
    <property type="match status" value="2"/>
</dbReference>
<feature type="domain" description="Methionyl/Valyl/Leucyl/Isoleucyl-tRNA synthetase anticodon-binding" evidence="12">
    <location>
        <begin position="708"/>
        <end position="832"/>
    </location>
</feature>
<keyword evidence="6 9" id="KW-0648">Protein biosynthesis</keyword>
<feature type="short sequence motif" description="'KMSKS' region" evidence="9">
    <location>
        <begin position="627"/>
        <end position="631"/>
    </location>
</feature>
<dbReference type="CDD" id="cd07958">
    <property type="entry name" value="Anticodon_Ia_Leu_BEm"/>
    <property type="match status" value="1"/>
</dbReference>
<dbReference type="InterPro" id="IPR009080">
    <property type="entry name" value="tRNAsynth_Ia_anticodon-bd"/>
</dbReference>
<gene>
    <name evidence="9 15" type="primary">leuS</name>
    <name evidence="15" type="ORF">NQX30_03240</name>
</gene>
<dbReference type="NCBIfam" id="TIGR00396">
    <property type="entry name" value="leuS_bact"/>
    <property type="match status" value="1"/>
</dbReference>
<organism evidence="15 16">
    <name type="scientific">Candidatus Doriopsillibacter californiensis</name>
    <dbReference type="NCBI Taxonomy" id="2970740"/>
    <lineage>
        <taxon>Bacteria</taxon>
        <taxon>Pseudomonadati</taxon>
        <taxon>Pseudomonadota</taxon>
        <taxon>Gammaproteobacteria</taxon>
        <taxon>Candidatus Tethybacterales</taxon>
        <taxon>Candidatus Persebacteraceae</taxon>
        <taxon>Candidatus Doriopsillibacter</taxon>
    </lineage>
</organism>
<feature type="domain" description="Aminoacyl-tRNA synthetase class Ia" evidence="11">
    <location>
        <begin position="421"/>
        <end position="581"/>
    </location>
</feature>
<keyword evidence="4 9" id="KW-0547">Nucleotide-binding</keyword>
<dbReference type="EMBL" id="JANQAO010000002">
    <property type="protein sequence ID" value="MDM5147387.1"/>
    <property type="molecule type" value="Genomic_DNA"/>
</dbReference>
<evidence type="ECO:0000256" key="1">
    <source>
        <dbReference type="ARBA" id="ARBA00005594"/>
    </source>
</evidence>
<keyword evidence="3 9" id="KW-0436">Ligase</keyword>
<dbReference type="InterPro" id="IPR014729">
    <property type="entry name" value="Rossmann-like_a/b/a_fold"/>
</dbReference>
<evidence type="ECO:0000256" key="2">
    <source>
        <dbReference type="ARBA" id="ARBA00022490"/>
    </source>
</evidence>
<dbReference type="Pfam" id="PF08264">
    <property type="entry name" value="Anticodon_1"/>
    <property type="match status" value="1"/>
</dbReference>
<accession>A0ABT7QKZ4</accession>
<comment type="similarity">
    <text evidence="1 9 10">Belongs to the class-I aminoacyl-tRNA synthetase family.</text>
</comment>
<evidence type="ECO:0000256" key="4">
    <source>
        <dbReference type="ARBA" id="ARBA00022741"/>
    </source>
</evidence>
<dbReference type="InterPro" id="IPR013155">
    <property type="entry name" value="M/V/L/I-tRNA-synth_anticd-bd"/>
</dbReference>
<keyword evidence="5 9" id="KW-0067">ATP-binding</keyword>
<keyword evidence="16" id="KW-1185">Reference proteome</keyword>
<sequence length="871" mass="97650">MVSVANNYPFADVEARVQKRWENSNAFATDEKTDAPKFYCLCMFPYPSGRLHMGHVRNYTIGDMIARYRRMCGYNVMQPWGWDAFGMPAENAAINNSIAPAIWTKRNIDEMRIQIKRFGLAVDWQREFATCDPEYYRWEQQLFVRLFKQGLVYKKKSTVNWDPVDNTVLANEQVVDGCGWRSGVPVERREIPMYFMKITDYADELLEEINQLEGWPESVKSMQKNWLGRSEGAHINLKLTDGQVLQIFTTRPDTIFGATFCAVAPEHPLAQAVAESNPKIADFISRCKRLAVSEEAINKADKEGLDTGLRVRHPFVERELPVYVANFILMQYGTGAIYGCPAHDQRDLDFARSKNLPVIPVVLPPKIDEKDFCIGNEACTTDGTMINSDFLNGMDSVQAKNQVIDRLAANGEARRDVQYRLRDWGVSRQRYWGCPIPIVYCDSCGDVPVPEKDLPVLLPHNVTIDGQGSPLAKMESFTHCACPACGKAARRETDTLDTFVESSWYFARFASHDCDDAMIDERAAHWMPVDQYIGGIEHACLHLLYARFFHKLMRDAGMYPTATRYNEPFNNLLCQGMVLNSAYYHNNGTQRQWVAPSDVSLKTDSKGKVLAAYDINGNTLHNAGKIKMSKSFNNGVDPEQMVSTYGADTARLFVLFNAPPEQSLEWSDDGLRGCARFLGRLWNAVHELPTGSNEQAKDEDTVIASTQRRLHQLLAKANYDINRLHLNNIPSAAMSMTNELQNAKAVINDGTGASLAGVKFLREGYLLVLRLLAPAVPHITQALWEYLGKDGLIANAEWPQADQTLLAYATQTLVVQVNGKRRGQIEVPADAGEEDITAAARDVPAVTTDIAGKGAARKTIIVPGRIVNFVI</sequence>
<feature type="domain" description="Methionyl/Leucyl tRNA synthetase" evidence="13">
    <location>
        <begin position="41"/>
        <end position="178"/>
    </location>
</feature>
<evidence type="ECO:0000256" key="3">
    <source>
        <dbReference type="ARBA" id="ARBA00022598"/>
    </source>
</evidence>
<dbReference type="PROSITE" id="PS00178">
    <property type="entry name" value="AA_TRNA_LIGASE_I"/>
    <property type="match status" value="1"/>
</dbReference>
<dbReference type="Gene3D" id="3.40.50.620">
    <property type="entry name" value="HUPs"/>
    <property type="match status" value="2"/>
</dbReference>
<dbReference type="Pfam" id="PF13603">
    <property type="entry name" value="tRNA-synt_1_2"/>
    <property type="match status" value="1"/>
</dbReference>
<keyword evidence="7 9" id="KW-0030">Aminoacyl-tRNA synthetase</keyword>
<reference evidence="15" key="1">
    <citation type="submission" date="2022-08" db="EMBL/GenBank/DDBJ databases">
        <authorList>
            <person name="Dzunkova M."/>
            <person name="La Clair J."/>
            <person name="Tyml T."/>
            <person name="Doud D."/>
            <person name="Schulz F."/>
            <person name="Piquer S."/>
            <person name="Porcel Sanchis D."/>
            <person name="Osborn A."/>
            <person name="Robinson D."/>
            <person name="Louie K.B."/>
            <person name="Bowen B.P."/>
            <person name="Bowers R."/>
            <person name="Lee J."/>
            <person name="Arnau Llombart V."/>
            <person name="Diaz Villanueva W."/>
            <person name="Gosliner T."/>
            <person name="Northen T."/>
            <person name="Cheng J.-F."/>
            <person name="Burkart M.D."/>
            <person name="Woyke T."/>
        </authorList>
    </citation>
    <scope>NUCLEOTIDE SEQUENCE</scope>
    <source>
        <strain evidence="15">Df01</strain>
    </source>
</reference>
<dbReference type="SUPFAM" id="SSF50677">
    <property type="entry name" value="ValRS/IleRS/LeuRS editing domain"/>
    <property type="match status" value="1"/>
</dbReference>
<evidence type="ECO:0000256" key="8">
    <source>
        <dbReference type="ARBA" id="ARBA00047469"/>
    </source>
</evidence>
<proteinExistence type="inferred from homology"/>
<feature type="domain" description="Aminoacyl-tRNA synthetase class Ia" evidence="11">
    <location>
        <begin position="616"/>
        <end position="666"/>
    </location>
</feature>
<dbReference type="SUPFAM" id="SSF52374">
    <property type="entry name" value="Nucleotidylyl transferase"/>
    <property type="match status" value="1"/>
</dbReference>
<comment type="subcellular location">
    <subcellularLocation>
        <location evidence="9">Cytoplasm</location>
    </subcellularLocation>
</comment>
<dbReference type="Pfam" id="PF09334">
    <property type="entry name" value="tRNA-synt_1g"/>
    <property type="match status" value="1"/>
</dbReference>
<evidence type="ECO:0000256" key="6">
    <source>
        <dbReference type="ARBA" id="ARBA00022917"/>
    </source>
</evidence>
<dbReference type="PANTHER" id="PTHR43740">
    <property type="entry name" value="LEUCYL-TRNA SYNTHETASE"/>
    <property type="match status" value="1"/>
</dbReference>